<feature type="domain" description="ABC transmembrane type-1" evidence="9">
    <location>
        <begin position="91"/>
        <end position="280"/>
    </location>
</feature>
<dbReference type="PANTHER" id="PTHR43744">
    <property type="entry name" value="ABC TRANSPORTER PERMEASE PROTEIN MG189-RELATED-RELATED"/>
    <property type="match status" value="1"/>
</dbReference>
<dbReference type="AlphaFoldDB" id="A0A6J4VWQ5"/>
<dbReference type="PROSITE" id="PS50928">
    <property type="entry name" value="ABC_TM1"/>
    <property type="match status" value="1"/>
</dbReference>
<evidence type="ECO:0000256" key="6">
    <source>
        <dbReference type="ARBA" id="ARBA00023136"/>
    </source>
</evidence>
<name>A0A6J4VWQ5_9DEIN</name>
<keyword evidence="4 7" id="KW-0812">Transmembrane</keyword>
<feature type="transmembrane region" description="Helical" evidence="7">
    <location>
        <begin position="30"/>
        <end position="51"/>
    </location>
</feature>
<accession>A0A6J4VWQ5</accession>
<evidence type="ECO:0000259" key="9">
    <source>
        <dbReference type="PROSITE" id="PS50928"/>
    </source>
</evidence>
<feature type="region of interest" description="Disordered" evidence="8">
    <location>
        <begin position="1"/>
        <end position="21"/>
    </location>
</feature>
<evidence type="ECO:0000256" key="5">
    <source>
        <dbReference type="ARBA" id="ARBA00022989"/>
    </source>
</evidence>
<dbReference type="PANTHER" id="PTHR43744:SF12">
    <property type="entry name" value="ABC TRANSPORTER PERMEASE PROTEIN MG189-RELATED"/>
    <property type="match status" value="1"/>
</dbReference>
<dbReference type="EMBL" id="CADCWP010000354">
    <property type="protein sequence ID" value="CAA9587993.1"/>
    <property type="molecule type" value="Genomic_DNA"/>
</dbReference>
<feature type="transmembrane region" description="Helical" evidence="7">
    <location>
        <begin position="209"/>
        <end position="234"/>
    </location>
</feature>
<dbReference type="GO" id="GO:0005886">
    <property type="term" value="C:plasma membrane"/>
    <property type="evidence" value="ECO:0007669"/>
    <property type="project" value="UniProtKB-SubCell"/>
</dbReference>
<feature type="transmembrane region" description="Helical" evidence="7">
    <location>
        <begin position="126"/>
        <end position="150"/>
    </location>
</feature>
<dbReference type="Gene3D" id="1.10.3720.10">
    <property type="entry name" value="MetI-like"/>
    <property type="match status" value="1"/>
</dbReference>
<organism evidence="10">
    <name type="scientific">uncultured Truepera sp</name>
    <dbReference type="NCBI Taxonomy" id="543023"/>
    <lineage>
        <taxon>Bacteria</taxon>
        <taxon>Thermotogati</taxon>
        <taxon>Deinococcota</taxon>
        <taxon>Deinococci</taxon>
        <taxon>Trueperales</taxon>
        <taxon>Trueperaceae</taxon>
        <taxon>Truepera</taxon>
        <taxon>environmental samples</taxon>
    </lineage>
</organism>
<dbReference type="SUPFAM" id="SSF161098">
    <property type="entry name" value="MetI-like"/>
    <property type="match status" value="1"/>
</dbReference>
<dbReference type="Pfam" id="PF00528">
    <property type="entry name" value="BPD_transp_1"/>
    <property type="match status" value="1"/>
</dbReference>
<gene>
    <name evidence="10" type="ORF">AVDCRST_MAG86-3965</name>
</gene>
<evidence type="ECO:0000256" key="8">
    <source>
        <dbReference type="SAM" id="MobiDB-lite"/>
    </source>
</evidence>
<evidence type="ECO:0000256" key="4">
    <source>
        <dbReference type="ARBA" id="ARBA00022692"/>
    </source>
</evidence>
<dbReference type="InterPro" id="IPR000515">
    <property type="entry name" value="MetI-like"/>
</dbReference>
<keyword evidence="3" id="KW-1003">Cell membrane</keyword>
<evidence type="ECO:0000256" key="3">
    <source>
        <dbReference type="ARBA" id="ARBA00022475"/>
    </source>
</evidence>
<evidence type="ECO:0000313" key="10">
    <source>
        <dbReference type="EMBL" id="CAA9587993.1"/>
    </source>
</evidence>
<keyword evidence="2 7" id="KW-0813">Transport</keyword>
<evidence type="ECO:0000256" key="7">
    <source>
        <dbReference type="RuleBase" id="RU363032"/>
    </source>
</evidence>
<protein>
    <submittedName>
        <fullName evidence="10">Glycerol-3-phosphate ABC transporter, permease protein UgpE</fullName>
    </submittedName>
</protein>
<dbReference type="GO" id="GO:0055085">
    <property type="term" value="P:transmembrane transport"/>
    <property type="evidence" value="ECO:0007669"/>
    <property type="project" value="InterPro"/>
</dbReference>
<evidence type="ECO:0000256" key="1">
    <source>
        <dbReference type="ARBA" id="ARBA00004651"/>
    </source>
</evidence>
<feature type="transmembrane region" description="Helical" evidence="7">
    <location>
        <begin position="90"/>
        <end position="114"/>
    </location>
</feature>
<reference evidence="10" key="1">
    <citation type="submission" date="2020-02" db="EMBL/GenBank/DDBJ databases">
        <authorList>
            <person name="Meier V. D."/>
        </authorList>
    </citation>
    <scope>NUCLEOTIDE SEQUENCE</scope>
    <source>
        <strain evidence="10">AVDCRST_MAG86</strain>
    </source>
</reference>
<feature type="transmembrane region" description="Helical" evidence="7">
    <location>
        <begin position="259"/>
        <end position="280"/>
    </location>
</feature>
<evidence type="ECO:0000256" key="2">
    <source>
        <dbReference type="ARBA" id="ARBA00022448"/>
    </source>
</evidence>
<dbReference type="InterPro" id="IPR035906">
    <property type="entry name" value="MetI-like_sf"/>
</dbReference>
<comment type="similarity">
    <text evidence="7">Belongs to the binding-protein-dependent transport system permease family.</text>
</comment>
<comment type="subcellular location">
    <subcellularLocation>
        <location evidence="1 7">Cell membrane</location>
        <topology evidence="1 7">Multi-pass membrane protein</topology>
    </subcellularLocation>
</comment>
<dbReference type="CDD" id="cd06261">
    <property type="entry name" value="TM_PBP2"/>
    <property type="match status" value="1"/>
</dbReference>
<keyword evidence="5 7" id="KW-1133">Transmembrane helix</keyword>
<proteinExistence type="inferred from homology"/>
<sequence length="296" mass="32360">MSQATAQEVLRGTAPQVDTRRRGRPNVPGIVGTIFTLIMAAVWIFPLYWAVVTSLKRENDVLANPPNWLPIPLTFNAYSAVLTESGLLRWYWNSVLTGVIITFVVVLLCMMCAYAISQLSFPGKNLLFWTLLAGFMIPGQALTVPQFILMNDLNAVNTYAGIILPQLIAPAVIIIYKQFFDAVPGELHDAAVIDGAGEGRILFNIFLPINWGITWALAIVTFIGAWNAFFWPFIITSSESMMTIPVGITQVNDAFGVQYARTMAVAVLAGLPVVVAYLAFQNRVTEGIMATAGLKG</sequence>
<feature type="transmembrane region" description="Helical" evidence="7">
    <location>
        <begin position="156"/>
        <end position="176"/>
    </location>
</feature>
<keyword evidence="6 7" id="KW-0472">Membrane</keyword>